<sequence length="61" mass="7179">MLRKFEDSADIREGLKQDILWLLIANYSYKERAQLEGLNQWSWKRLGTELVLLESVVLVCP</sequence>
<dbReference type="Proteomes" id="UP000237718">
    <property type="component" value="Unassembled WGS sequence"/>
</dbReference>
<comment type="caution">
    <text evidence="1">The sequence shown here is derived from an EMBL/GenBank/DDBJ whole genome shotgun (WGS) entry which is preliminary data.</text>
</comment>
<dbReference type="EMBL" id="PVUF01000033">
    <property type="protein sequence ID" value="PRZ42618.1"/>
    <property type="molecule type" value="Genomic_DNA"/>
</dbReference>
<gene>
    <name evidence="1" type="ORF">CLV89_1335</name>
</gene>
<protein>
    <recommendedName>
        <fullName evidence="3">Transposase</fullName>
    </recommendedName>
</protein>
<reference evidence="1 2" key="1">
    <citation type="submission" date="2018-03" db="EMBL/GenBank/DDBJ databases">
        <title>Genomic Encyclopedia of Archaeal and Bacterial Type Strains, Phase II (KMG-II): from individual species to whole genera.</title>
        <authorList>
            <person name="Goeker M."/>
        </authorList>
    </citation>
    <scope>NUCLEOTIDE SEQUENCE [LARGE SCALE GENOMIC DNA]</scope>
    <source>
        <strain evidence="1 2">DSM 25328</strain>
    </source>
</reference>
<proteinExistence type="predicted"/>
<evidence type="ECO:0008006" key="3">
    <source>
        <dbReference type="Google" id="ProtNLM"/>
    </source>
</evidence>
<accession>A0A2T1A2Q5</accession>
<evidence type="ECO:0000313" key="2">
    <source>
        <dbReference type="Proteomes" id="UP000237718"/>
    </source>
</evidence>
<dbReference type="AlphaFoldDB" id="A0A2T1A2Q5"/>
<evidence type="ECO:0000313" key="1">
    <source>
        <dbReference type="EMBL" id="PRZ42618.1"/>
    </source>
</evidence>
<organism evidence="1 2">
    <name type="scientific">Tritonibacter scottomollicae</name>
    <name type="common">Epibacterium scottomollicae</name>
    <dbReference type="NCBI Taxonomy" id="483013"/>
    <lineage>
        <taxon>Bacteria</taxon>
        <taxon>Pseudomonadati</taxon>
        <taxon>Pseudomonadota</taxon>
        <taxon>Alphaproteobacteria</taxon>
        <taxon>Rhodobacterales</taxon>
        <taxon>Paracoccaceae</taxon>
        <taxon>Tritonibacter</taxon>
    </lineage>
</organism>
<name>A0A2T1A2Q5_TRISK</name>